<dbReference type="InterPro" id="IPR029063">
    <property type="entry name" value="SAM-dependent_MTases_sf"/>
</dbReference>
<reference evidence="2 3" key="1">
    <citation type="submission" date="2016-02" db="EMBL/GenBank/DDBJ databases">
        <title>Draft genome sequence of Thermodesulfatator sp. S606.</title>
        <authorList>
            <person name="Lai Q."/>
            <person name="Cao J."/>
            <person name="Dupont S."/>
            <person name="Shao Z."/>
            <person name="Jebbar M."/>
            <person name="Alain K."/>
        </authorList>
    </citation>
    <scope>NUCLEOTIDE SEQUENCE [LARGE SCALE GENOMIC DNA]</scope>
    <source>
        <strain evidence="2 3">S606</strain>
    </source>
</reference>
<dbReference type="RefSeq" id="WP_068543015.1">
    <property type="nucleotide sequence ID" value="NZ_LSFI01000042.1"/>
</dbReference>
<dbReference type="EMBL" id="LSFI01000042">
    <property type="protein sequence ID" value="OAG27080.1"/>
    <property type="molecule type" value="Genomic_DNA"/>
</dbReference>
<dbReference type="PANTHER" id="PTHR42912:SF80">
    <property type="entry name" value="METHYLTRANSFERASE DOMAIN-CONTAINING PROTEIN"/>
    <property type="match status" value="1"/>
</dbReference>
<dbReference type="Gene3D" id="3.40.50.150">
    <property type="entry name" value="Vaccinia Virus protein VP39"/>
    <property type="match status" value="1"/>
</dbReference>
<evidence type="ECO:0000313" key="2">
    <source>
        <dbReference type="EMBL" id="OAG27080.1"/>
    </source>
</evidence>
<sequence>MWREASKSFGKVAKDYDLWYKDNPLFLAELEALKLLGPPEYPSLEIGVGTGAFARALGFDFGLDPSLEMLFLAKEKGIKVVAGIAEALPFKTGSIASCGLFFTFCFLSEPEKAIRECYRILKEKGKVYLGFVPGESPLAEFYREKARKGHPLYKFAKFRKGSEVLNLFEKHGFFKIKGFSTLIDYPSKEPKIEAPLEGLAPQAGFWAILFEKL</sequence>
<dbReference type="InterPro" id="IPR050508">
    <property type="entry name" value="Methyltransf_Superfamily"/>
</dbReference>
<feature type="domain" description="Methyltransferase type 11" evidence="1">
    <location>
        <begin position="44"/>
        <end position="128"/>
    </location>
</feature>
<dbReference type="Pfam" id="PF08241">
    <property type="entry name" value="Methyltransf_11"/>
    <property type="match status" value="1"/>
</dbReference>
<proteinExistence type="predicted"/>
<dbReference type="OrthoDB" id="529208at2"/>
<dbReference type="CDD" id="cd02440">
    <property type="entry name" value="AdoMet_MTases"/>
    <property type="match status" value="1"/>
</dbReference>
<dbReference type="Proteomes" id="UP000076964">
    <property type="component" value="Unassembled WGS sequence"/>
</dbReference>
<accession>A0A177E6K8</accession>
<protein>
    <recommendedName>
        <fullName evidence="1">Methyltransferase type 11 domain-containing protein</fullName>
    </recommendedName>
</protein>
<organism evidence="2 3">
    <name type="scientific">Thermodesulfatator autotrophicus</name>
    <dbReference type="NCBI Taxonomy" id="1795632"/>
    <lineage>
        <taxon>Bacteria</taxon>
        <taxon>Pseudomonadati</taxon>
        <taxon>Thermodesulfobacteriota</taxon>
        <taxon>Thermodesulfobacteria</taxon>
        <taxon>Thermodesulfobacteriales</taxon>
        <taxon>Thermodesulfatatoraceae</taxon>
        <taxon>Thermodesulfatator</taxon>
    </lineage>
</organism>
<name>A0A177E6K8_9BACT</name>
<dbReference type="SUPFAM" id="SSF53335">
    <property type="entry name" value="S-adenosyl-L-methionine-dependent methyltransferases"/>
    <property type="match status" value="1"/>
</dbReference>
<dbReference type="GO" id="GO:0008757">
    <property type="term" value="F:S-adenosylmethionine-dependent methyltransferase activity"/>
    <property type="evidence" value="ECO:0007669"/>
    <property type="project" value="InterPro"/>
</dbReference>
<dbReference type="PANTHER" id="PTHR42912">
    <property type="entry name" value="METHYLTRANSFERASE"/>
    <property type="match status" value="1"/>
</dbReference>
<gene>
    <name evidence="2" type="ORF">TH606_08785</name>
</gene>
<comment type="caution">
    <text evidence="2">The sequence shown here is derived from an EMBL/GenBank/DDBJ whole genome shotgun (WGS) entry which is preliminary data.</text>
</comment>
<dbReference type="STRING" id="1795632.TH606_08785"/>
<evidence type="ECO:0000259" key="1">
    <source>
        <dbReference type="Pfam" id="PF08241"/>
    </source>
</evidence>
<keyword evidence="3" id="KW-1185">Reference proteome</keyword>
<evidence type="ECO:0000313" key="3">
    <source>
        <dbReference type="Proteomes" id="UP000076964"/>
    </source>
</evidence>
<dbReference type="InterPro" id="IPR013216">
    <property type="entry name" value="Methyltransf_11"/>
</dbReference>
<dbReference type="AlphaFoldDB" id="A0A177E6K8"/>